<dbReference type="InterPro" id="IPR007844">
    <property type="entry name" value="AsmA"/>
</dbReference>
<sequence length="707" mass="75941">MGPPPGLARCGPVPSNPFRHLRPPQGWRPEAWRGAVGRRLAPVGGRASAWRDWVVANDPVYGSFRRPGQAETIAASVTLALVLAIVLFLALFDWNWLRGPIGRWASAEYDREIALRGDVDVKLFSWTPSVVVQDLRFGGPAWARDRDTVTAERIEASVRLRTLLAGRIEMPLLAITRPRAVLIVTEDGRRSWDLNPDRPDDGEGLKLPPINRLIIEDGRLSLDEQGRDITLEAQLTAREATGATEGETGFLLTGDGTIEGSPLTLRIEGGPFINIRRDRPYAFKATVEGARSQLIADGSITRPFDLGQFQATLSLRGQDLNDLYNLTRIALPNTPPYRLAGTLTRDDRIWTFADFDGRVGASDLSGDVRVEGGERLNVRADLRSRRLDLDDLIAILGGSTRTNDAGTETTTVSSGGAPGRLLPDASLQVDRLRTMDGQLTYRAVSVKANDLDVRQVRLGAVLEAGILDLDPVSFAFNRGELNGTARINATRDRPYSAIDFRLAGYPLESIIPARNGVAPLTGRALGRARLEGPGASIHDFAAASRGSISLVVPQGQMRTAFAELLGVNASAGLLRLLRGDESQSTIRCGVADFDVANGVARARTLVIDTDVVLASGSGTINLGTEQMDLKIDGESKRPRLLRLWTPILIRGPLTGPSVGIDTGSTVAQAGLTGLLAAVVAPVAALFAFVEPGLAEDANCGSLIASAR</sequence>
<dbReference type="Pfam" id="PF05170">
    <property type="entry name" value="AsmA"/>
    <property type="match status" value="2"/>
</dbReference>
<dbReference type="PANTHER" id="PTHR30441:SF9">
    <property type="entry name" value="ASMA FAMILY PROTEIN YHJG"/>
    <property type="match status" value="1"/>
</dbReference>
<feature type="domain" description="AsmA" evidence="2">
    <location>
        <begin position="316"/>
        <end position="603"/>
    </location>
</feature>
<dbReference type="InterPro" id="IPR052894">
    <property type="entry name" value="AsmA-related"/>
</dbReference>
<evidence type="ECO:0000313" key="3">
    <source>
        <dbReference type="EMBL" id="OYX35008.1"/>
    </source>
</evidence>
<protein>
    <submittedName>
        <fullName evidence="3">Membrane assembly protein AsmA</fullName>
    </submittedName>
</protein>
<feature type="transmembrane region" description="Helical" evidence="1">
    <location>
        <begin position="73"/>
        <end position="97"/>
    </location>
</feature>
<dbReference type="GO" id="GO:0090313">
    <property type="term" value="P:regulation of protein targeting to membrane"/>
    <property type="evidence" value="ECO:0007669"/>
    <property type="project" value="TreeGrafter"/>
</dbReference>
<proteinExistence type="predicted"/>
<dbReference type="EMBL" id="NCEB01000006">
    <property type="protein sequence ID" value="OYX35008.1"/>
    <property type="molecule type" value="Genomic_DNA"/>
</dbReference>
<evidence type="ECO:0000313" key="4">
    <source>
        <dbReference type="Proteomes" id="UP000215595"/>
    </source>
</evidence>
<reference evidence="3 4" key="1">
    <citation type="submission" date="2017-03" db="EMBL/GenBank/DDBJ databases">
        <title>Lifting the veil on microbial sulfur biogeochemistry in mining wastewaters.</title>
        <authorList>
            <person name="Kantor R.S."/>
            <person name="Colenbrander Nelson T."/>
            <person name="Marshall S."/>
            <person name="Bennett D."/>
            <person name="Apte S."/>
            <person name="Camacho D."/>
            <person name="Thomas B.C."/>
            <person name="Warren L.A."/>
            <person name="Banfield J.F."/>
        </authorList>
    </citation>
    <scope>NUCLEOTIDE SEQUENCE [LARGE SCALE GENOMIC DNA]</scope>
    <source>
        <strain evidence="3">32-69-9</strain>
    </source>
</reference>
<keyword evidence="1" id="KW-0472">Membrane</keyword>
<dbReference type="GO" id="GO:0005886">
    <property type="term" value="C:plasma membrane"/>
    <property type="evidence" value="ECO:0007669"/>
    <property type="project" value="TreeGrafter"/>
</dbReference>
<accession>A0A258FSQ2</accession>
<organism evidence="3 4">
    <name type="scientific">Brevundimonas subvibrioides</name>
    <dbReference type="NCBI Taxonomy" id="74313"/>
    <lineage>
        <taxon>Bacteria</taxon>
        <taxon>Pseudomonadati</taxon>
        <taxon>Pseudomonadota</taxon>
        <taxon>Alphaproteobacteria</taxon>
        <taxon>Caulobacterales</taxon>
        <taxon>Caulobacteraceae</taxon>
        <taxon>Brevundimonas</taxon>
    </lineage>
</organism>
<feature type="domain" description="AsmA" evidence="2">
    <location>
        <begin position="73"/>
        <end position="196"/>
    </location>
</feature>
<dbReference type="AlphaFoldDB" id="A0A258FSQ2"/>
<comment type="caution">
    <text evidence="3">The sequence shown here is derived from an EMBL/GenBank/DDBJ whole genome shotgun (WGS) entry which is preliminary data.</text>
</comment>
<dbReference type="Proteomes" id="UP000215595">
    <property type="component" value="Unassembled WGS sequence"/>
</dbReference>
<keyword evidence="1" id="KW-0812">Transmembrane</keyword>
<dbReference type="PANTHER" id="PTHR30441">
    <property type="entry name" value="DUF748 DOMAIN-CONTAINING PROTEIN"/>
    <property type="match status" value="1"/>
</dbReference>
<gene>
    <name evidence="3" type="ORF">B7Z01_03755</name>
</gene>
<name>A0A258FSQ2_9CAUL</name>
<keyword evidence="1" id="KW-1133">Transmembrane helix</keyword>
<evidence type="ECO:0000256" key="1">
    <source>
        <dbReference type="SAM" id="Phobius"/>
    </source>
</evidence>
<evidence type="ECO:0000259" key="2">
    <source>
        <dbReference type="Pfam" id="PF05170"/>
    </source>
</evidence>